<feature type="domain" description="Peptidase A1" evidence="7">
    <location>
        <begin position="89"/>
        <end position="415"/>
    </location>
</feature>
<evidence type="ECO:0000256" key="2">
    <source>
        <dbReference type="ARBA" id="ARBA00022750"/>
    </source>
</evidence>
<accession>A0A8S1JWT4</accession>
<organism evidence="8 9">
    <name type="scientific">Paramecium primaurelia</name>
    <dbReference type="NCBI Taxonomy" id="5886"/>
    <lineage>
        <taxon>Eukaryota</taxon>
        <taxon>Sar</taxon>
        <taxon>Alveolata</taxon>
        <taxon>Ciliophora</taxon>
        <taxon>Intramacronucleata</taxon>
        <taxon>Oligohymenophorea</taxon>
        <taxon>Peniculida</taxon>
        <taxon>Parameciidae</taxon>
        <taxon>Paramecium</taxon>
    </lineage>
</organism>
<proteinExistence type="predicted"/>
<keyword evidence="9" id="KW-1185">Reference proteome</keyword>
<keyword evidence="1" id="KW-0645">Protease</keyword>
<reference evidence="8" key="1">
    <citation type="submission" date="2021-01" db="EMBL/GenBank/DDBJ databases">
        <authorList>
            <consortium name="Genoscope - CEA"/>
            <person name="William W."/>
        </authorList>
    </citation>
    <scope>NUCLEOTIDE SEQUENCE</scope>
</reference>
<evidence type="ECO:0000313" key="9">
    <source>
        <dbReference type="Proteomes" id="UP000688137"/>
    </source>
</evidence>
<dbReference type="AlphaFoldDB" id="A0A8S1JWT4"/>
<dbReference type="InterPro" id="IPR033121">
    <property type="entry name" value="PEPTIDASE_A1"/>
</dbReference>
<dbReference type="Proteomes" id="UP000688137">
    <property type="component" value="Unassembled WGS sequence"/>
</dbReference>
<keyword evidence="2" id="KW-0064">Aspartyl protease</keyword>
<evidence type="ECO:0000259" key="7">
    <source>
        <dbReference type="PROSITE" id="PS51767"/>
    </source>
</evidence>
<dbReference type="FunFam" id="2.40.70.10:FF:000171">
    <property type="entry name" value="Eukaryotic aspartyl protease family protein"/>
    <property type="match status" value="1"/>
</dbReference>
<feature type="active site" evidence="4">
    <location>
        <position position="292"/>
    </location>
</feature>
<evidence type="ECO:0000313" key="8">
    <source>
        <dbReference type="EMBL" id="CAD8046615.1"/>
    </source>
</evidence>
<dbReference type="FunFam" id="2.40.70.10:FF:000104">
    <property type="entry name" value="Uncharacterized protein"/>
    <property type="match status" value="1"/>
</dbReference>
<dbReference type="GO" id="GO:0004190">
    <property type="term" value="F:aspartic-type endopeptidase activity"/>
    <property type="evidence" value="ECO:0007669"/>
    <property type="project" value="UniProtKB-KW"/>
</dbReference>
<dbReference type="GO" id="GO:0006508">
    <property type="term" value="P:proteolysis"/>
    <property type="evidence" value="ECO:0007669"/>
    <property type="project" value="UniProtKB-KW"/>
</dbReference>
<dbReference type="PANTHER" id="PTHR47966">
    <property type="entry name" value="BETA-SITE APP-CLEAVING ENZYME, ISOFORM A-RELATED"/>
    <property type="match status" value="1"/>
</dbReference>
<dbReference type="InterPro" id="IPR001461">
    <property type="entry name" value="Aspartic_peptidase_A1"/>
</dbReference>
<dbReference type="PROSITE" id="PS00141">
    <property type="entry name" value="ASP_PROTEASE"/>
    <property type="match status" value="2"/>
</dbReference>
<feature type="disulfide bond" evidence="5">
    <location>
        <begin position="120"/>
        <end position="125"/>
    </location>
</feature>
<keyword evidence="3" id="KW-0378">Hydrolase</keyword>
<evidence type="ECO:0000256" key="6">
    <source>
        <dbReference type="SAM" id="SignalP"/>
    </source>
</evidence>
<dbReference type="PROSITE" id="PS51767">
    <property type="entry name" value="PEPTIDASE_A1"/>
    <property type="match status" value="1"/>
</dbReference>
<dbReference type="PANTHER" id="PTHR47966:SF51">
    <property type="entry name" value="BETA-SITE APP-CLEAVING ENZYME, ISOFORM A-RELATED"/>
    <property type="match status" value="1"/>
</dbReference>
<dbReference type="PROSITE" id="PS51257">
    <property type="entry name" value="PROKAR_LIPOPROTEIN"/>
    <property type="match status" value="1"/>
</dbReference>
<keyword evidence="6" id="KW-0732">Signal</keyword>
<gene>
    <name evidence="8" type="ORF">PPRIM_AZ9-3.1.T0100511</name>
</gene>
<feature type="chain" id="PRO_5035812301" description="Peptidase A1 domain-containing protein" evidence="6">
    <location>
        <begin position="20"/>
        <end position="418"/>
    </location>
</feature>
<evidence type="ECO:0000256" key="3">
    <source>
        <dbReference type="ARBA" id="ARBA00022801"/>
    </source>
</evidence>
<dbReference type="OMA" id="RIMNYIN"/>
<evidence type="ECO:0000256" key="1">
    <source>
        <dbReference type="ARBA" id="ARBA00022670"/>
    </source>
</evidence>
<evidence type="ECO:0000256" key="4">
    <source>
        <dbReference type="PIRSR" id="PIRSR601461-1"/>
    </source>
</evidence>
<dbReference type="Pfam" id="PF00026">
    <property type="entry name" value="Asp"/>
    <property type="match status" value="1"/>
</dbReference>
<feature type="active site" evidence="4">
    <location>
        <position position="107"/>
    </location>
</feature>
<name>A0A8S1JWT4_PARPR</name>
<keyword evidence="5" id="KW-1015">Disulfide bond</keyword>
<sequence>MKLVLGLAILLVLSSCASFLEEQQSMENKIYKIKLDRTESQARKSLFDFITTSQQYRKSPDLLGEADLEMAQTKQKESIKLYNFKNTQYTGEIGLGGQDNKFKVIFDTGSANIWLNSARCNDYGCKNHKQYDGSKSPTYEHLGYDLDVEFGTGELMGEINADTAYVGGVKIAKQEFAEIVRENGDVFAQSDFDGIVGLAYPTMAAYNFNPLFDNIMQQKLLDRNVFSFYFSRQEGSRSSELTLGGWDNDHFTGELHFHNVVNKYYWLLDADNILVNGKDVGLCKHGCKVVADTGTSLLTGPSDGLYDLLDTLNIDENCNNVKDLPKLTFVLDGINYDLDANDYVMKIDSQGNEVAYDTFASTDSFVEMGANCQCVGSFMPLDIPSPQGPAWILGDTFLSKYYSVYDRDNDRVGFARSK</sequence>
<feature type="signal peptide" evidence="6">
    <location>
        <begin position="1"/>
        <end position="19"/>
    </location>
</feature>
<protein>
    <recommendedName>
        <fullName evidence="7">Peptidase A1 domain-containing protein</fullName>
    </recommendedName>
</protein>
<dbReference type="InterPro" id="IPR001969">
    <property type="entry name" value="Aspartic_peptidase_AS"/>
</dbReference>
<comment type="caution">
    <text evidence="8">The sequence shown here is derived from an EMBL/GenBank/DDBJ whole genome shotgun (WGS) entry which is preliminary data.</text>
</comment>
<evidence type="ECO:0000256" key="5">
    <source>
        <dbReference type="PIRSR" id="PIRSR601461-2"/>
    </source>
</evidence>
<dbReference type="EMBL" id="CAJJDM010000007">
    <property type="protein sequence ID" value="CAD8046615.1"/>
    <property type="molecule type" value="Genomic_DNA"/>
</dbReference>